<sequence>MAQKVTVELVDDLDGTPIPDGEGSTVTFAFQRKTYEIDLSSENIEKLEAALAPFVSVARVADASPKESRPARTPRTARRQDLVAVRAWAHVNGHDVSERGRLPASVLAAYDAGH</sequence>
<evidence type="ECO:0000313" key="4">
    <source>
        <dbReference type="EMBL" id="MFH8252002.1"/>
    </source>
</evidence>
<dbReference type="Proteomes" id="UP001610861">
    <property type="component" value="Unassembled WGS sequence"/>
</dbReference>
<dbReference type="EMBL" id="JBIQWL010000006">
    <property type="protein sequence ID" value="MFH8252002.1"/>
    <property type="molecule type" value="Genomic_DNA"/>
</dbReference>
<reference evidence="4 5" key="1">
    <citation type="submission" date="2024-09" db="EMBL/GenBank/DDBJ databases">
        <authorList>
            <person name="Pan X."/>
        </authorList>
    </citation>
    <scope>NUCLEOTIDE SEQUENCE [LARGE SCALE GENOMIC DNA]</scope>
    <source>
        <strain evidence="4 5">B2969</strain>
    </source>
</reference>
<evidence type="ECO:0000313" key="5">
    <source>
        <dbReference type="Proteomes" id="UP001610861"/>
    </source>
</evidence>
<comment type="caution">
    <text evidence="4">The sequence shown here is derived from an EMBL/GenBank/DDBJ whole genome shotgun (WGS) entry which is preliminary data.</text>
</comment>
<gene>
    <name evidence="4" type="ORF">ACH3VR_16675</name>
</gene>
<keyword evidence="1" id="KW-0238">DNA-binding</keyword>
<evidence type="ECO:0000259" key="2">
    <source>
        <dbReference type="Pfam" id="PF11774"/>
    </source>
</evidence>
<evidence type="ECO:0000259" key="3">
    <source>
        <dbReference type="Pfam" id="PF23359"/>
    </source>
</evidence>
<dbReference type="InterPro" id="IPR024412">
    <property type="entry name" value="Lsr2_dim_dom"/>
</dbReference>
<dbReference type="InterPro" id="IPR042261">
    <property type="entry name" value="Lsr2-like_dimerization"/>
</dbReference>
<dbReference type="InterPro" id="IPR055370">
    <property type="entry name" value="Lsr2_DNA-bd"/>
</dbReference>
<name>A0ABW7QC13_9MICO</name>
<evidence type="ECO:0000256" key="1">
    <source>
        <dbReference type="ARBA" id="ARBA00023125"/>
    </source>
</evidence>
<proteinExistence type="predicted"/>
<dbReference type="Pfam" id="PF23359">
    <property type="entry name" value="Lsr2_DNA-bd"/>
    <property type="match status" value="1"/>
</dbReference>
<dbReference type="Pfam" id="PF11774">
    <property type="entry name" value="Lsr2"/>
    <property type="match status" value="1"/>
</dbReference>
<accession>A0ABW7QC13</accession>
<protein>
    <submittedName>
        <fullName evidence="4">Lsr2 family protein</fullName>
    </submittedName>
</protein>
<dbReference type="Gene3D" id="4.10.320.10">
    <property type="entry name" value="E3-binding domain"/>
    <property type="match status" value="1"/>
</dbReference>
<organism evidence="4 5">
    <name type="scientific">Microbacterium alkaliflavum</name>
    <dbReference type="NCBI Taxonomy" id="3248839"/>
    <lineage>
        <taxon>Bacteria</taxon>
        <taxon>Bacillati</taxon>
        <taxon>Actinomycetota</taxon>
        <taxon>Actinomycetes</taxon>
        <taxon>Micrococcales</taxon>
        <taxon>Microbacteriaceae</taxon>
        <taxon>Microbacterium</taxon>
    </lineage>
</organism>
<keyword evidence="5" id="KW-1185">Reference proteome</keyword>
<dbReference type="RefSeq" id="WP_397557447.1">
    <property type="nucleotide sequence ID" value="NZ_JBIQWL010000006.1"/>
</dbReference>
<dbReference type="InterPro" id="IPR036625">
    <property type="entry name" value="E3-bd_dom_sf"/>
</dbReference>
<dbReference type="Gene3D" id="3.30.60.230">
    <property type="entry name" value="Lsr2, dimerization domain"/>
    <property type="match status" value="1"/>
</dbReference>
<feature type="domain" description="Lsr2 DNA-binding" evidence="3">
    <location>
        <begin position="78"/>
        <end position="112"/>
    </location>
</feature>
<feature type="domain" description="Lsr2 dimerization" evidence="2">
    <location>
        <begin position="1"/>
        <end position="59"/>
    </location>
</feature>